<dbReference type="Proteomes" id="UP000241048">
    <property type="component" value="Unassembled WGS sequence"/>
</dbReference>
<accession>A0A2T3FLW4</accession>
<protein>
    <recommendedName>
        <fullName evidence="4">Glycosyltransferase RgtA/B/C/D-like domain-containing protein</fullName>
    </recommendedName>
</protein>
<keyword evidence="1" id="KW-0812">Transmembrane</keyword>
<evidence type="ECO:0000313" key="3">
    <source>
        <dbReference type="Proteomes" id="UP000241048"/>
    </source>
</evidence>
<evidence type="ECO:0000313" key="2">
    <source>
        <dbReference type="EMBL" id="PST36213.1"/>
    </source>
</evidence>
<keyword evidence="1" id="KW-1133">Transmembrane helix</keyword>
<feature type="transmembrane region" description="Helical" evidence="1">
    <location>
        <begin position="494"/>
        <end position="514"/>
    </location>
</feature>
<sequence>MYYQISIKRGIRFYIQVALSAFYAVILNFGIQLDLLSTIQLNGITLLSLLFLMIEIFPFIVCMMEYFDKKKIVGKEDKKSLRNCFVIILFAWIMAYLALFPGVYATDAPYWYHEFLRKDIPISSQWSPLYCGIFYLFVNSGKLFFDNYSIGFAVFTLLQMSISLYVIWNILSFINDKTNKTLVILSTLFFLLPMHVILSLTSAQDSIFTASFAMVVLLLIEYLLDEQFLDKKNTIKLFLWMFLMCVIRNNGVYVLAFVLLTALLLKARRKLLMLLTSVIILVAVYQGPVYALCGVQKGTALREMLSLPLQQMAWVYNNDDLTEKQRKEMQSFVPDEGWKNYTPFISDPVKSNLKVEEVQRDKISFLKSYIKFAAFDSIGYVQAFGLQTLTLWYPDKNWPDARPWHPYIDILCYDKSVAYDPGFEINRESLFPSYQLLLENLYGKGIPGNGYGGSLKMIFSKIPIFSILCQAGFYSCLLLFLGVYTLLINRNKKIILLLSMIFGIWLTVLLSPVIMYRYCAPFIFTAPLYISSMFLLKEETRSK</sequence>
<evidence type="ECO:0000256" key="1">
    <source>
        <dbReference type="SAM" id="Phobius"/>
    </source>
</evidence>
<feature type="transmembrane region" description="Helical" evidence="1">
    <location>
        <begin position="43"/>
        <end position="63"/>
    </location>
</feature>
<feature type="transmembrane region" description="Helical" evidence="1">
    <location>
        <begin position="237"/>
        <end position="265"/>
    </location>
</feature>
<keyword evidence="1" id="KW-0472">Membrane</keyword>
<proteinExistence type="predicted"/>
<dbReference type="AlphaFoldDB" id="A0A2T3FLW4"/>
<comment type="caution">
    <text evidence="2">The sequence shown here is derived from an EMBL/GenBank/DDBJ whole genome shotgun (WGS) entry which is preliminary data.</text>
</comment>
<name>A0A2T3FLW4_9CLOT</name>
<feature type="transmembrane region" description="Helical" evidence="1">
    <location>
        <begin position="182"/>
        <end position="201"/>
    </location>
</feature>
<feature type="transmembrane region" description="Helical" evidence="1">
    <location>
        <begin position="12"/>
        <end position="31"/>
    </location>
</feature>
<reference evidence="2 3" key="1">
    <citation type="submission" date="2018-03" db="EMBL/GenBank/DDBJ databases">
        <title>Lachnoclostridium SNUG30386 gen.nov., sp.nov., isolated from human faeces.</title>
        <authorList>
            <person name="Seo B."/>
            <person name="Jeon K."/>
            <person name="Ko G."/>
        </authorList>
    </citation>
    <scope>NUCLEOTIDE SEQUENCE [LARGE SCALE GENOMIC DNA]</scope>
    <source>
        <strain evidence="2 3">SNUG30386</strain>
    </source>
</reference>
<feature type="transmembrane region" description="Helical" evidence="1">
    <location>
        <begin position="464"/>
        <end position="487"/>
    </location>
</feature>
<dbReference type="InterPro" id="IPR046062">
    <property type="entry name" value="DUF6020"/>
</dbReference>
<evidence type="ECO:0008006" key="4">
    <source>
        <dbReference type="Google" id="ProtNLM"/>
    </source>
</evidence>
<gene>
    <name evidence="2" type="ORF">C7U56_13360</name>
</gene>
<feature type="transmembrane region" description="Helical" evidence="1">
    <location>
        <begin position="207"/>
        <end position="225"/>
    </location>
</feature>
<organism evidence="2 3">
    <name type="scientific">Clostridium fessum</name>
    <dbReference type="NCBI Taxonomy" id="2126740"/>
    <lineage>
        <taxon>Bacteria</taxon>
        <taxon>Bacillati</taxon>
        <taxon>Bacillota</taxon>
        <taxon>Clostridia</taxon>
        <taxon>Eubacteriales</taxon>
        <taxon>Clostridiaceae</taxon>
        <taxon>Clostridium</taxon>
    </lineage>
</organism>
<feature type="transmembrane region" description="Helical" evidence="1">
    <location>
        <begin position="84"/>
        <end position="104"/>
    </location>
</feature>
<dbReference type="Pfam" id="PF19484">
    <property type="entry name" value="DUF6020"/>
    <property type="match status" value="1"/>
</dbReference>
<keyword evidence="3" id="KW-1185">Reference proteome</keyword>
<dbReference type="EMBL" id="PYLO01000005">
    <property type="protein sequence ID" value="PST36213.1"/>
    <property type="molecule type" value="Genomic_DNA"/>
</dbReference>
<feature type="transmembrane region" description="Helical" evidence="1">
    <location>
        <begin position="271"/>
        <end position="295"/>
    </location>
</feature>
<feature type="transmembrane region" description="Helical" evidence="1">
    <location>
        <begin position="148"/>
        <end position="170"/>
    </location>
</feature>